<dbReference type="Proteomes" id="UP001059617">
    <property type="component" value="Chromosome"/>
</dbReference>
<reference evidence="2" key="2">
    <citation type="submission" date="2022-09" db="EMBL/GenBank/DDBJ databases">
        <title>Biosynthetic gene clusters of Dactylosporangioum fulvum.</title>
        <authorList>
            <person name="Caradec T."/>
        </authorList>
    </citation>
    <scope>NUCLEOTIDE SEQUENCE</scope>
    <source>
        <strain evidence="2">NRRL B-16292</strain>
    </source>
</reference>
<evidence type="ECO:0000259" key="1">
    <source>
        <dbReference type="Pfam" id="PF00668"/>
    </source>
</evidence>
<dbReference type="PANTHER" id="PTHR45527:SF1">
    <property type="entry name" value="FATTY ACID SYNTHASE"/>
    <property type="match status" value="1"/>
</dbReference>
<feature type="domain" description="Condensation" evidence="1">
    <location>
        <begin position="17"/>
        <end position="351"/>
    </location>
</feature>
<protein>
    <submittedName>
        <fullName evidence="2">Condensation domain-containing protein</fullName>
    </submittedName>
</protein>
<dbReference type="PANTHER" id="PTHR45527">
    <property type="entry name" value="NONRIBOSOMAL PEPTIDE SYNTHETASE"/>
    <property type="match status" value="1"/>
</dbReference>
<name>A0ABY5W849_9ACTN</name>
<proteinExistence type="predicted"/>
<dbReference type="EMBL" id="CP073720">
    <property type="protein sequence ID" value="UWP85246.1"/>
    <property type="molecule type" value="Genomic_DNA"/>
</dbReference>
<reference evidence="2" key="1">
    <citation type="submission" date="2021-04" db="EMBL/GenBank/DDBJ databases">
        <authorList>
            <person name="Hartkoorn R.C."/>
            <person name="Beaudoing E."/>
            <person name="Hot D."/>
        </authorList>
    </citation>
    <scope>NUCLEOTIDE SEQUENCE</scope>
    <source>
        <strain evidence="2">NRRL B-16292</strain>
    </source>
</reference>
<keyword evidence="3" id="KW-1185">Reference proteome</keyword>
<sequence length="447" mass="48600">MTTLTLAEPARLPTSYYQRDWVRACVAGRSHFSLPIAWDVDGPLDAEAVRVALAHLTDRHAALRTGFRMRTGGTDPDVDQIVQPSVDVDLKVADLGGTPDPDGAADAHIVAEAQRARALEHPPLWHGSLLRLGPDRWVLALFMHHLIFDGWSHGVLHDELVRCYRAAAEGRAPRLPRLSLHLGDHTAAERGRRDAGHEQWWRERLRDLPPLAPLPPVGGRFVSAPIAPLPARAADALRRLAADHGGGLNTALLATLLLTRRPRSGDDQVIGVTRAGRDRPGSQRVVGPLLDHLPLRVDVSRSAHFGKLVADVAQAYREALAHQLPLGRIRQVVPDDLTVRRQRLFDTRYNYLPAAAPLAATLAAPGGRTVRIAARPVDPLRLSPRHTEDHPEVLPLSYNLRLGPDGALGGEVCGHDGLYPHDRLAAVADEFTGALAEVAAAALAGRW</sequence>
<evidence type="ECO:0000313" key="2">
    <source>
        <dbReference type="EMBL" id="UWP85246.1"/>
    </source>
</evidence>
<dbReference type="InterPro" id="IPR023213">
    <property type="entry name" value="CAT-like_dom_sf"/>
</dbReference>
<dbReference type="SUPFAM" id="SSF52777">
    <property type="entry name" value="CoA-dependent acyltransferases"/>
    <property type="match status" value="2"/>
</dbReference>
<dbReference type="Gene3D" id="3.30.559.30">
    <property type="entry name" value="Nonribosomal peptide synthetase, condensation domain"/>
    <property type="match status" value="1"/>
</dbReference>
<dbReference type="RefSeq" id="WP_259863332.1">
    <property type="nucleotide sequence ID" value="NZ_CP073720.1"/>
</dbReference>
<evidence type="ECO:0000313" key="3">
    <source>
        <dbReference type="Proteomes" id="UP001059617"/>
    </source>
</evidence>
<dbReference type="Pfam" id="PF00668">
    <property type="entry name" value="Condensation"/>
    <property type="match status" value="1"/>
</dbReference>
<dbReference type="Gene3D" id="3.30.559.10">
    <property type="entry name" value="Chloramphenicol acetyltransferase-like domain"/>
    <property type="match status" value="1"/>
</dbReference>
<dbReference type="InterPro" id="IPR001242">
    <property type="entry name" value="Condensation_dom"/>
</dbReference>
<accession>A0ABY5W849</accession>
<organism evidence="2 3">
    <name type="scientific">Dactylosporangium fulvum</name>
    <dbReference type="NCBI Taxonomy" id="53359"/>
    <lineage>
        <taxon>Bacteria</taxon>
        <taxon>Bacillati</taxon>
        <taxon>Actinomycetota</taxon>
        <taxon>Actinomycetes</taxon>
        <taxon>Micromonosporales</taxon>
        <taxon>Micromonosporaceae</taxon>
        <taxon>Dactylosporangium</taxon>
    </lineage>
</organism>
<gene>
    <name evidence="2" type="ORF">Dfulv_13845</name>
</gene>